<dbReference type="SUPFAM" id="SSF58104">
    <property type="entry name" value="Methyl-accepting chemotaxis protein (MCP) signaling domain"/>
    <property type="match status" value="1"/>
</dbReference>
<dbReference type="InterPro" id="IPR038158">
    <property type="entry name" value="H-NOX_domain_sf"/>
</dbReference>
<dbReference type="Gene3D" id="1.10.287.950">
    <property type="entry name" value="Methyl-accepting chemotaxis protein"/>
    <property type="match status" value="1"/>
</dbReference>
<keyword evidence="4" id="KW-0812">Transmembrane</keyword>
<dbReference type="Pfam" id="PF07700">
    <property type="entry name" value="HNOB"/>
    <property type="match status" value="1"/>
</dbReference>
<dbReference type="InterPro" id="IPR024096">
    <property type="entry name" value="NO_sig/Golgi_transp_ligand-bd"/>
</dbReference>
<dbReference type="InterPro" id="IPR004089">
    <property type="entry name" value="MCPsignal_dom"/>
</dbReference>
<organism evidence="6 7">
    <name type="scientific">Maledivibacter halophilus</name>
    <dbReference type="NCBI Taxonomy" id="36842"/>
    <lineage>
        <taxon>Bacteria</taxon>
        <taxon>Bacillati</taxon>
        <taxon>Bacillota</taxon>
        <taxon>Clostridia</taxon>
        <taxon>Peptostreptococcales</taxon>
        <taxon>Caminicellaceae</taxon>
        <taxon>Maledivibacter</taxon>
    </lineage>
</organism>
<reference evidence="7" key="1">
    <citation type="submission" date="2017-02" db="EMBL/GenBank/DDBJ databases">
        <authorList>
            <person name="Varghese N."/>
            <person name="Submissions S."/>
        </authorList>
    </citation>
    <scope>NUCLEOTIDE SEQUENCE [LARGE SCALE GENOMIC DNA]</scope>
    <source>
        <strain evidence="7">M1</strain>
    </source>
</reference>
<feature type="coiled-coil region" evidence="3">
    <location>
        <begin position="344"/>
        <end position="392"/>
    </location>
</feature>
<keyword evidence="4" id="KW-0472">Membrane</keyword>
<dbReference type="STRING" id="36842.SAMN02194393_00428"/>
<evidence type="ECO:0000259" key="5">
    <source>
        <dbReference type="PROSITE" id="PS50111"/>
    </source>
</evidence>
<dbReference type="PROSITE" id="PS50111">
    <property type="entry name" value="CHEMOTAXIS_TRANSDUC_2"/>
    <property type="match status" value="1"/>
</dbReference>
<accession>A0A1T5IIL3</accession>
<dbReference type="Gene3D" id="3.90.1520.10">
    <property type="entry name" value="H-NOX domain"/>
    <property type="match status" value="1"/>
</dbReference>
<evidence type="ECO:0000313" key="6">
    <source>
        <dbReference type="EMBL" id="SKC38995.1"/>
    </source>
</evidence>
<dbReference type="InterPro" id="IPR011644">
    <property type="entry name" value="Heme_NO-bd"/>
</dbReference>
<keyword evidence="4" id="KW-1133">Transmembrane helix</keyword>
<dbReference type="Pfam" id="PF00015">
    <property type="entry name" value="MCPsignal"/>
    <property type="match status" value="1"/>
</dbReference>
<dbReference type="GO" id="GO:0020037">
    <property type="term" value="F:heme binding"/>
    <property type="evidence" value="ECO:0007669"/>
    <property type="project" value="InterPro"/>
</dbReference>
<feature type="domain" description="Methyl-accepting transducer" evidence="5">
    <location>
        <begin position="318"/>
        <end position="575"/>
    </location>
</feature>
<keyword evidence="7" id="KW-1185">Reference proteome</keyword>
<evidence type="ECO:0000256" key="2">
    <source>
        <dbReference type="PROSITE-ProRule" id="PRU00284"/>
    </source>
</evidence>
<proteinExistence type="predicted"/>
<evidence type="ECO:0000256" key="1">
    <source>
        <dbReference type="ARBA" id="ARBA00023224"/>
    </source>
</evidence>
<keyword evidence="1 2" id="KW-0807">Transducer</keyword>
<gene>
    <name evidence="6" type="ORF">SAMN02194393_00428</name>
</gene>
<dbReference type="Proteomes" id="UP000190285">
    <property type="component" value="Unassembled WGS sequence"/>
</dbReference>
<protein>
    <submittedName>
        <fullName evidence="6">Methyl-accepting chemotaxis protein</fullName>
    </submittedName>
</protein>
<dbReference type="GO" id="GO:0007165">
    <property type="term" value="P:signal transduction"/>
    <property type="evidence" value="ECO:0007669"/>
    <property type="project" value="UniProtKB-KW"/>
</dbReference>
<dbReference type="OrthoDB" id="1660488at2"/>
<dbReference type="RefSeq" id="WP_079488988.1">
    <property type="nucleotide sequence ID" value="NZ_FUZT01000001.1"/>
</dbReference>
<feature type="transmembrane region" description="Helical" evidence="4">
    <location>
        <begin position="203"/>
        <end position="222"/>
    </location>
</feature>
<dbReference type="GO" id="GO:0016020">
    <property type="term" value="C:membrane"/>
    <property type="evidence" value="ECO:0007669"/>
    <property type="project" value="InterPro"/>
</dbReference>
<name>A0A1T5IIL3_9FIRM</name>
<dbReference type="PANTHER" id="PTHR32089:SF112">
    <property type="entry name" value="LYSOZYME-LIKE PROTEIN-RELATED"/>
    <property type="match status" value="1"/>
</dbReference>
<evidence type="ECO:0000256" key="4">
    <source>
        <dbReference type="SAM" id="Phobius"/>
    </source>
</evidence>
<dbReference type="EMBL" id="FUZT01000001">
    <property type="protein sequence ID" value="SKC38995.1"/>
    <property type="molecule type" value="Genomic_DNA"/>
</dbReference>
<evidence type="ECO:0000313" key="7">
    <source>
        <dbReference type="Proteomes" id="UP000190285"/>
    </source>
</evidence>
<feature type="transmembrane region" description="Helical" evidence="4">
    <location>
        <begin position="228"/>
        <end position="250"/>
    </location>
</feature>
<dbReference type="SMART" id="SM00283">
    <property type="entry name" value="MA"/>
    <property type="match status" value="1"/>
</dbReference>
<evidence type="ECO:0000256" key="3">
    <source>
        <dbReference type="SAM" id="Coils"/>
    </source>
</evidence>
<dbReference type="AlphaFoldDB" id="A0A1T5IIL3"/>
<dbReference type="SUPFAM" id="SSF111126">
    <property type="entry name" value="Ligand-binding domain in the NO signalling and Golgi transport"/>
    <property type="match status" value="1"/>
</dbReference>
<sequence>MKGTVVSTWIKTLRQLFDNEIVDSALINVGWDTGRIITPLEDIPDDEVKKIIDKVAVSLDEDTGKIWREIGKRNIETFSKWFPSYFERFSLKGFLMMMDDVHSQLTKMIRGAKPPRLIASETGHKEIELLYESKRGMYDYFLGLLEGSANFFNEKIDINILDKGLYDDGRSFMKVSIKLEKDTSEYKSFKLSNIISMGFIKNLSLKIAFPTTIVFFLVSILYDRGENLTQNLIFTVIVFFSSLIFSNIVISPLQSIKDELAKLQDLNFVGDMKIKTGDKFENHIKDINSIKDTIKKDFIYLKGGMDDVHNFTKTFSGIAGSMKEVSEGISNAVQEVANGAVHQAEETEKSVYVLNENIENLNNLAGEESVRKQQLEKAVKDIEKSYEELNDVSGKLLTVKNNFSTVNTQGEELSKKVQDIISIVITVEQISEQTNLLALNAAIEAARAGEMGRGFTVVAEEIRKLAEDSKTAVKTINNNLNEFTMEVRDMVNQVSNQFYQLDESSTTLQVVANDNKNATMQITDVSNGIVELVDNLTYETKKISEVFENIHSLAAIAQENSASSEEMSASVTEYSYKITELLDYVDQLENLTNNLKTELKKYKI</sequence>
<keyword evidence="3" id="KW-0175">Coiled coil</keyword>
<dbReference type="PANTHER" id="PTHR32089">
    <property type="entry name" value="METHYL-ACCEPTING CHEMOTAXIS PROTEIN MCPB"/>
    <property type="match status" value="1"/>
</dbReference>